<dbReference type="Gene3D" id="3.60.20.10">
    <property type="entry name" value="Glutamine Phosphoribosylpyrophosphate, subunit 1, domain 1"/>
    <property type="match status" value="1"/>
</dbReference>
<evidence type="ECO:0000313" key="9">
    <source>
        <dbReference type="EMBL" id="CTQ41442.1"/>
    </source>
</evidence>
<dbReference type="GO" id="GO:0005634">
    <property type="term" value="C:nucleus"/>
    <property type="evidence" value="ECO:0007669"/>
    <property type="project" value="UniProtKB-SubCell"/>
</dbReference>
<protein>
    <recommendedName>
        <fullName evidence="8">Proteasome subunit beta</fullName>
    </recommendedName>
</protein>
<dbReference type="InterPro" id="IPR016050">
    <property type="entry name" value="Proteasome_bsu_CS"/>
</dbReference>
<evidence type="ECO:0000256" key="3">
    <source>
        <dbReference type="ARBA" id="ARBA00022670"/>
    </source>
</evidence>
<dbReference type="GO" id="GO:0005839">
    <property type="term" value="C:proteasome core complex"/>
    <property type="evidence" value="ECO:0007669"/>
    <property type="project" value="InterPro"/>
</dbReference>
<evidence type="ECO:0000313" key="10">
    <source>
        <dbReference type="Proteomes" id="UP000002899"/>
    </source>
</evidence>
<comment type="subcellular location">
    <subcellularLocation>
        <location evidence="8">Cytoplasm</location>
    </subcellularLocation>
    <subcellularLocation>
        <location evidence="8">Nucleus</location>
    </subcellularLocation>
</comment>
<comment type="similarity">
    <text evidence="8">Belongs to the peptidase T1B family.</text>
</comment>
<comment type="catalytic activity">
    <reaction evidence="1">
        <text>Cleavage of peptide bonds with very broad specificity.</text>
        <dbReference type="EC" id="3.4.25.1"/>
    </reaction>
</comment>
<dbReference type="InterPro" id="IPR001353">
    <property type="entry name" value="Proteasome_sua/b"/>
</dbReference>
<dbReference type="PROSITE" id="PS51476">
    <property type="entry name" value="PROTEASOME_BETA_2"/>
    <property type="match status" value="1"/>
</dbReference>
<comment type="subunit">
    <text evidence="8">Component of the proteasome complex.</text>
</comment>
<dbReference type="PROSITE" id="PS00854">
    <property type="entry name" value="PROTEASOME_BETA_1"/>
    <property type="match status" value="1"/>
</dbReference>
<dbReference type="GO" id="GO:0051603">
    <property type="term" value="P:proteolysis involved in protein catabolic process"/>
    <property type="evidence" value="ECO:0007669"/>
    <property type="project" value="InterPro"/>
</dbReference>
<sequence>MIEPVYVDKYFNFISSDGHVCGQNLENYYRNLRLVAHNSKNFKLDAAEYVDKFLNLSDVGELPFNTQVTKTGTTIVGVKCPEAVILAADTRATAGPIVATKNCKKLHHITDHIYCAGAGVAADLDHTTLWLENNAELYALNSKRKIRVSNCVTMLVHELFRYMGYKQCAIIMGGWDPMGTHLYTIHPHGSSDQLPFTTMGSGSLNAMAVLESKYVDNMSVNDATNLAVEAITAGIMNDLGSGSNVDVVILSKNGNKFIRSCAKPGIRMFSAPKHQFPIGCTKVLSESTEIIDSGDSGDYIQDENME</sequence>
<comment type="function">
    <text evidence="8">Component of the proteasome, a multicatalytic proteinase complex which is characterized by its ability to cleave peptides with Arg, Phe, Tyr, Leu, and Glu adjacent to the leaving group at neutral or slightly basic pH. The proteasome has an ATP-dependent proteolytic activity.</text>
</comment>
<evidence type="ECO:0000256" key="2">
    <source>
        <dbReference type="ARBA" id="ARBA00022490"/>
    </source>
</evidence>
<reference evidence="9 10" key="1">
    <citation type="journal article" date="2012" name="Nucleic Acids Res.">
        <title>Sequencing of the smallest Apicomplexan genome from the human pathogen Babesia microti.</title>
        <authorList>
            <person name="Cornillot E."/>
            <person name="Hadj-Kaddour K."/>
            <person name="Dassouli A."/>
            <person name="Noel B."/>
            <person name="Ranwez V."/>
            <person name="Vacherie B."/>
            <person name="Augagneur Y."/>
            <person name="Bres V."/>
            <person name="Duclos A."/>
            <person name="Randazzo S."/>
            <person name="Carcy B."/>
            <person name="Debierre-Grockiego F."/>
            <person name="Delbecq S."/>
            <person name="Moubri-Menage K."/>
            <person name="Shams-Eldin H."/>
            <person name="Usmani-Brown S."/>
            <person name="Bringaud F."/>
            <person name="Wincker P."/>
            <person name="Vivares C.P."/>
            <person name="Schwarz R.T."/>
            <person name="Schetters T.P."/>
            <person name="Krause P.J."/>
            <person name="Gorenflot A."/>
            <person name="Berry V."/>
            <person name="Barbe V."/>
            <person name="Ben Mamoun C."/>
        </authorList>
    </citation>
    <scope>NUCLEOTIDE SEQUENCE [LARGE SCALE GENOMIC DNA]</scope>
    <source>
        <strain evidence="9 10">RI</strain>
    </source>
</reference>
<dbReference type="AlphaFoldDB" id="A0A0K3APP5"/>
<dbReference type="PANTHER" id="PTHR32194">
    <property type="entry name" value="METALLOPROTEASE TLDD"/>
    <property type="match status" value="1"/>
</dbReference>
<evidence type="ECO:0000256" key="5">
    <source>
        <dbReference type="ARBA" id="ARBA00022801"/>
    </source>
</evidence>
<name>A0A0K3APP5_BABMR</name>
<evidence type="ECO:0000256" key="7">
    <source>
        <dbReference type="ARBA" id="ARBA00023242"/>
    </source>
</evidence>
<dbReference type="RefSeq" id="XP_012649453.1">
    <property type="nucleotide sequence ID" value="XM_012793999.1"/>
</dbReference>
<dbReference type="PANTHER" id="PTHR32194:SF4">
    <property type="entry name" value="PROTEASOME SUBUNIT BETA TYPE-7"/>
    <property type="match status" value="1"/>
</dbReference>
<keyword evidence="2 8" id="KW-0963">Cytoplasm</keyword>
<evidence type="ECO:0000256" key="6">
    <source>
        <dbReference type="ARBA" id="ARBA00022942"/>
    </source>
</evidence>
<evidence type="ECO:0000256" key="8">
    <source>
        <dbReference type="RuleBase" id="RU004203"/>
    </source>
</evidence>
<keyword evidence="3" id="KW-0645">Protease</keyword>
<reference evidence="9 10" key="2">
    <citation type="journal article" date="2013" name="PLoS ONE">
        <title>Whole genome mapping and re-organization of the nuclear and mitochondrial genomes of Babesia microti isolates.</title>
        <authorList>
            <person name="Cornillot E."/>
            <person name="Dassouli A."/>
            <person name="Garg A."/>
            <person name="Pachikara N."/>
            <person name="Randazzo S."/>
            <person name="Depoix D."/>
            <person name="Carcy B."/>
            <person name="Delbecq S."/>
            <person name="Frutos R."/>
            <person name="Silva J.C."/>
            <person name="Sutton R."/>
            <person name="Krause P.J."/>
            <person name="Mamoun C.B."/>
        </authorList>
    </citation>
    <scope>NUCLEOTIDE SEQUENCE [LARGE SCALE GENOMIC DNA]</scope>
    <source>
        <strain evidence="9 10">RI</strain>
    </source>
</reference>
<dbReference type="KEGG" id="bmic:BMR1_03g04210"/>
<evidence type="ECO:0000256" key="4">
    <source>
        <dbReference type="ARBA" id="ARBA00022698"/>
    </source>
</evidence>
<dbReference type="VEuPathDB" id="PiroplasmaDB:BMR1_03g04210"/>
<dbReference type="Proteomes" id="UP000002899">
    <property type="component" value="Chromosome III"/>
</dbReference>
<organism evidence="9 10">
    <name type="scientific">Babesia microti (strain RI)</name>
    <dbReference type="NCBI Taxonomy" id="1133968"/>
    <lineage>
        <taxon>Eukaryota</taxon>
        <taxon>Sar</taxon>
        <taxon>Alveolata</taxon>
        <taxon>Apicomplexa</taxon>
        <taxon>Aconoidasida</taxon>
        <taxon>Piroplasmida</taxon>
        <taxon>Babesiidae</taxon>
        <taxon>Babesia</taxon>
    </lineage>
</organism>
<keyword evidence="10" id="KW-1185">Reference proteome</keyword>
<keyword evidence="4" id="KW-0888">Threonine protease</keyword>
<dbReference type="GO" id="GO:0005737">
    <property type="term" value="C:cytoplasm"/>
    <property type="evidence" value="ECO:0007669"/>
    <property type="project" value="UniProtKB-SubCell"/>
</dbReference>
<proteinExistence type="inferred from homology"/>
<dbReference type="OrthoDB" id="429533at2759"/>
<accession>A0A0K3APP5</accession>
<dbReference type="OMA" id="MHLIYES"/>
<dbReference type="GO" id="GO:0004298">
    <property type="term" value="F:threonine-type endopeptidase activity"/>
    <property type="evidence" value="ECO:0007669"/>
    <property type="project" value="UniProtKB-KW"/>
</dbReference>
<dbReference type="InterPro" id="IPR029055">
    <property type="entry name" value="Ntn_hydrolases_N"/>
</dbReference>
<gene>
    <name evidence="9" type="ORF">BMR1_03g04210</name>
</gene>
<evidence type="ECO:0000256" key="1">
    <source>
        <dbReference type="ARBA" id="ARBA00001198"/>
    </source>
</evidence>
<keyword evidence="5 9" id="KW-0378">Hydrolase</keyword>
<dbReference type="GeneID" id="24425489"/>
<keyword evidence="6 8" id="KW-0647">Proteasome</keyword>
<dbReference type="SUPFAM" id="SSF56235">
    <property type="entry name" value="N-terminal nucleophile aminohydrolases (Ntn hydrolases)"/>
    <property type="match status" value="1"/>
</dbReference>
<dbReference type="EMBL" id="LN871598">
    <property type="protein sequence ID" value="CTQ41442.1"/>
    <property type="molecule type" value="Genomic_DNA"/>
</dbReference>
<reference evidence="9 10" key="3">
    <citation type="journal article" date="2016" name="Sci. Rep.">
        <title>Genome-wide diversity and gene expression profiling of Babesia microti isolates identify polymorphic genes that mediate host-pathogen interactions.</title>
        <authorList>
            <person name="Silva J.C."/>
            <person name="Cornillot E."/>
            <person name="McCracken C."/>
            <person name="Usmani-Brown S."/>
            <person name="Dwivedi A."/>
            <person name="Ifeonu O.O."/>
            <person name="Crabtree J."/>
            <person name="Gotia H.T."/>
            <person name="Virji A.Z."/>
            <person name="Reynes C."/>
            <person name="Colinge J."/>
            <person name="Kumar V."/>
            <person name="Lawres L."/>
            <person name="Pazzi J.E."/>
            <person name="Pablo J.V."/>
            <person name="Hung C."/>
            <person name="Brancato J."/>
            <person name="Kumari P."/>
            <person name="Orvis J."/>
            <person name="Tretina K."/>
            <person name="Chibucos M."/>
            <person name="Ott S."/>
            <person name="Sadzewicz L."/>
            <person name="Sengamalay N."/>
            <person name="Shetty A.C."/>
            <person name="Su Q."/>
            <person name="Tallon L."/>
            <person name="Fraser C.M."/>
            <person name="Frutos R."/>
            <person name="Molina D.M."/>
            <person name="Krause P.J."/>
            <person name="Ben Mamoun C."/>
        </authorList>
    </citation>
    <scope>NUCLEOTIDE SEQUENCE [LARGE SCALE GENOMIC DNA]</scope>
    <source>
        <strain evidence="9 10">RI</strain>
    </source>
</reference>
<dbReference type="InterPro" id="IPR023333">
    <property type="entry name" value="Proteasome_suB-type"/>
</dbReference>
<dbReference type="Pfam" id="PF00227">
    <property type="entry name" value="Proteasome"/>
    <property type="match status" value="1"/>
</dbReference>
<keyword evidence="7 8" id="KW-0539">Nucleus</keyword>
<dbReference type="CDD" id="cd03763">
    <property type="entry name" value="proteasome_beta_type_7"/>
    <property type="match status" value="1"/>
</dbReference>